<dbReference type="Proteomes" id="UP000235034">
    <property type="component" value="Unassembled WGS sequence"/>
</dbReference>
<keyword evidence="2" id="KW-1185">Reference proteome</keyword>
<accession>A0A2N5J3H2</accession>
<dbReference type="EMBL" id="NMWT01000013">
    <property type="protein sequence ID" value="PLS28774.1"/>
    <property type="molecule type" value="Genomic_DNA"/>
</dbReference>
<comment type="caution">
    <text evidence="1">The sequence shown here is derived from an EMBL/GenBank/DDBJ whole genome shotgun (WGS) entry which is preliminary data.</text>
</comment>
<reference evidence="1 2" key="1">
    <citation type="submission" date="2017-07" db="EMBL/GenBank/DDBJ databases">
        <title>Bifidobacterium novel species.</title>
        <authorList>
            <person name="Lugli G.A."/>
            <person name="Milani C."/>
            <person name="Duranti S."/>
            <person name="Mangifesta M."/>
        </authorList>
    </citation>
    <scope>NUCLEOTIDE SEQUENCE [LARGE SCALE GENOMIC DNA]</scope>
    <source>
        <strain evidence="1 2">77</strain>
    </source>
</reference>
<protein>
    <submittedName>
        <fullName evidence="1">Uncharacterized protein</fullName>
    </submittedName>
</protein>
<dbReference type="AlphaFoldDB" id="A0A2N5J3H2"/>
<sequence length="252" mass="27036">MWSLSVCFAGNSPSAWSGAPVERHHVVGGPRRIPPEGSGCVVLGAFSWSTIAPSGGSEERRVEVVSICHPRFDEGALCPYRFAEMPLREACQSSSARIVSLRHSSETKREPGLHAVSLRCRSAKRSGYRIAVSLRVPPFPGTGSFRVPPSQGTGSSRIPPLRELLRFARTSGDCCDAAIGAVDDRMVPGNHREPGYPHGTIYLTGPYVLYANPHRSNENAMPPNRDTPRFGALTTCPGIVGAARQAAFTVGT</sequence>
<evidence type="ECO:0000313" key="1">
    <source>
        <dbReference type="EMBL" id="PLS28774.1"/>
    </source>
</evidence>
<gene>
    <name evidence="1" type="ORF">Uis4E_1138</name>
</gene>
<evidence type="ECO:0000313" key="2">
    <source>
        <dbReference type="Proteomes" id="UP000235034"/>
    </source>
</evidence>
<proteinExistence type="predicted"/>
<name>A0A2N5J3H2_9BIFI</name>
<organism evidence="1 2">
    <name type="scientific">Bifidobacterium parmae</name>
    <dbReference type="NCBI Taxonomy" id="361854"/>
    <lineage>
        <taxon>Bacteria</taxon>
        <taxon>Bacillati</taxon>
        <taxon>Actinomycetota</taxon>
        <taxon>Actinomycetes</taxon>
        <taxon>Bifidobacteriales</taxon>
        <taxon>Bifidobacteriaceae</taxon>
        <taxon>Bifidobacterium</taxon>
    </lineage>
</organism>